<dbReference type="Proteomes" id="UP000193200">
    <property type="component" value="Unassembled WGS sequence"/>
</dbReference>
<sequence>MMRIRQSQGSFSAARGEIGSRPGRGHRLPAARRRHRSVGRRPRPWQFPVGHNWAVWEDFLSRHAGDLWMEQLSGVVMLGPMDGDPQLN</sequence>
<dbReference type="RefSeq" id="WP_085882420.1">
    <property type="nucleotide sequence ID" value="NZ_FWFR01000001.1"/>
</dbReference>
<reference evidence="2 3" key="1">
    <citation type="submission" date="2017-03" db="EMBL/GenBank/DDBJ databases">
        <authorList>
            <person name="Afonso C.L."/>
            <person name="Miller P.J."/>
            <person name="Scott M.A."/>
            <person name="Spackman E."/>
            <person name="Goraichik I."/>
            <person name="Dimitrov K.M."/>
            <person name="Suarez D.L."/>
            <person name="Swayne D.E."/>
        </authorList>
    </citation>
    <scope>NUCLEOTIDE SEQUENCE [LARGE SCALE GENOMIC DNA]</scope>
    <source>
        <strain evidence="2 3">CECT 7691</strain>
    </source>
</reference>
<accession>A0A1Y5S3S6</accession>
<feature type="compositionally biased region" description="Polar residues" evidence="1">
    <location>
        <begin position="1"/>
        <end position="11"/>
    </location>
</feature>
<evidence type="ECO:0000313" key="3">
    <source>
        <dbReference type="Proteomes" id="UP000193200"/>
    </source>
</evidence>
<dbReference type="AlphaFoldDB" id="A0A1Y5S3S6"/>
<dbReference type="EMBL" id="FWFR01000001">
    <property type="protein sequence ID" value="SLN32009.1"/>
    <property type="molecule type" value="Genomic_DNA"/>
</dbReference>
<dbReference type="InParanoid" id="A0A1Y5S3S6"/>
<name>A0A1Y5S3S6_9PROT</name>
<evidence type="ECO:0000313" key="2">
    <source>
        <dbReference type="EMBL" id="SLN32009.1"/>
    </source>
</evidence>
<feature type="region of interest" description="Disordered" evidence="1">
    <location>
        <begin position="1"/>
        <end position="43"/>
    </location>
</feature>
<evidence type="ECO:0000256" key="1">
    <source>
        <dbReference type="SAM" id="MobiDB-lite"/>
    </source>
</evidence>
<organism evidence="2 3">
    <name type="scientific">Oceanibacterium hippocampi</name>
    <dbReference type="NCBI Taxonomy" id="745714"/>
    <lineage>
        <taxon>Bacteria</taxon>
        <taxon>Pseudomonadati</taxon>
        <taxon>Pseudomonadota</taxon>
        <taxon>Alphaproteobacteria</taxon>
        <taxon>Sneathiellales</taxon>
        <taxon>Sneathiellaceae</taxon>
        <taxon>Oceanibacterium</taxon>
    </lineage>
</organism>
<protein>
    <submittedName>
        <fullName evidence="2">Uncharacterized protein</fullName>
    </submittedName>
</protein>
<keyword evidence="3" id="KW-1185">Reference proteome</keyword>
<gene>
    <name evidence="2" type="ORF">OCH7691_01168</name>
</gene>
<proteinExistence type="predicted"/>
<feature type="compositionally biased region" description="Basic residues" evidence="1">
    <location>
        <begin position="23"/>
        <end position="43"/>
    </location>
</feature>